<name>K8DWR1_9FIRM</name>
<gene>
    <name evidence="1" type="ORF">DESHY_10014</name>
</gene>
<dbReference type="Proteomes" id="UP000009315">
    <property type="component" value="Unassembled WGS sequence"/>
</dbReference>
<reference evidence="1 2" key="1">
    <citation type="journal article" date="2013" name="Genome Announc.">
        <title>Genome Sequence of the Sulfate-Reducing Bacterium Desulfotomaculum hydrothermale Lam5(T).</title>
        <authorList>
            <person name="Amin O."/>
            <person name="Fardeau M.L."/>
            <person name="Valette O."/>
            <person name="Hirschler-Rea A."/>
            <person name="Barbe V."/>
            <person name="Medigue C."/>
            <person name="Vacherie B."/>
            <person name="Ollivier B."/>
            <person name="Bertin P.N."/>
            <person name="Dolla A."/>
        </authorList>
    </citation>
    <scope>NUCLEOTIDE SEQUENCE [LARGE SCALE GENOMIC DNA]</scope>
    <source>
        <strain evidence="2">Lam5 / DSM 18033</strain>
    </source>
</reference>
<comment type="caution">
    <text evidence="1">The sequence shown here is derived from an EMBL/GenBank/DDBJ whole genome shotgun (WGS) entry which is preliminary data.</text>
</comment>
<evidence type="ECO:0000313" key="1">
    <source>
        <dbReference type="EMBL" id="CCO06854.1"/>
    </source>
</evidence>
<keyword evidence="2" id="KW-1185">Reference proteome</keyword>
<sequence>MRGGAPSAQQQTFQSQEVQGITVYIDPQIRLAEPDQPLVLHYAGWWIFRSLELSNAVCAWPGEE</sequence>
<evidence type="ECO:0000313" key="2">
    <source>
        <dbReference type="Proteomes" id="UP000009315"/>
    </source>
</evidence>
<accession>K8DWR1</accession>
<organism evidence="1 2">
    <name type="scientific">Desulforamulus hydrothermalis Lam5 = DSM 18033</name>
    <dbReference type="NCBI Taxonomy" id="1121428"/>
    <lineage>
        <taxon>Bacteria</taxon>
        <taxon>Bacillati</taxon>
        <taxon>Bacillota</taxon>
        <taxon>Clostridia</taxon>
        <taxon>Eubacteriales</taxon>
        <taxon>Peptococcaceae</taxon>
        <taxon>Desulforamulus</taxon>
    </lineage>
</organism>
<protein>
    <submittedName>
        <fullName evidence="1">Uncharacterized protein</fullName>
    </submittedName>
</protein>
<dbReference type="AlphaFoldDB" id="K8DWR1"/>
<dbReference type="EMBL" id="CAOS01000001">
    <property type="protein sequence ID" value="CCO06854.1"/>
    <property type="molecule type" value="Genomic_DNA"/>
</dbReference>
<proteinExistence type="predicted"/>